<dbReference type="EMBL" id="HBKQ01027308">
    <property type="protein sequence ID" value="CAE2245425.1"/>
    <property type="molecule type" value="Transcribed_RNA"/>
</dbReference>
<sequence>MKMVREELSVEYGFCSPESSLLMLYSIEQFIDNDVLPPKGHPTYNDKKAPEERMKQEELRKSVVENNREKQIAKGEVGGLKNKGQLEQVANLARKLEAYLSEPTANKIERNKSDCHDLVGSPRRMRMLSRQACANTRYLGGCAAPPHGNDSFEEEPQAMRFSGGCWAESESMEEEEKEEEAEAGWDLFGMPSDQDADRDSCEDEAAVLVNAELDGEGLRELPGMDQSLIAPPKEPESYQNIEKVLKNTKLPANLWKKSYQLEKGQQSKGGATISPSFYLTCARLALNYDKDLDAIRIATNCLEAGIDDVQLIRCVVYFLLSTKCLEGTEFALRLFNKVQELQPCEPQSYLDCALAKFWQLNDDTNNTELKESIKVIQGLIARILTHRWADRFNEIEWPALILLHYVADFVNDTNKKRNLVGTQGALPVWPVSELSQFRTQIATVSCPSGNDPLRCSGFDLALMVWMGWDSDYTDVDLHVVEPTMNEVYYGNKNSTVGGHLSLDFKKGYGPKIYILKRPKKNARGEGCNGNYDIYAKYYASHQDSLLTGATSVLLWTIEKKSEESDNEVEFLNIRLDTKKQKTKVKSIQLMDAQGRSSR</sequence>
<protein>
    <submittedName>
        <fullName evidence="1">Uncharacterized protein</fullName>
    </submittedName>
</protein>
<reference evidence="1" key="1">
    <citation type="submission" date="2021-01" db="EMBL/GenBank/DDBJ databases">
        <authorList>
            <person name="Corre E."/>
            <person name="Pelletier E."/>
            <person name="Niang G."/>
            <person name="Scheremetjew M."/>
            <person name="Finn R."/>
            <person name="Kale V."/>
            <person name="Holt S."/>
            <person name="Cochrane G."/>
            <person name="Meng A."/>
            <person name="Brown T."/>
            <person name="Cohen L."/>
        </authorList>
    </citation>
    <scope>NUCLEOTIDE SEQUENCE</scope>
    <source>
        <strain evidence="1">Isolate 1302-5</strain>
    </source>
</reference>
<organism evidence="1">
    <name type="scientific">Odontella aurita</name>
    <dbReference type="NCBI Taxonomy" id="265563"/>
    <lineage>
        <taxon>Eukaryota</taxon>
        <taxon>Sar</taxon>
        <taxon>Stramenopiles</taxon>
        <taxon>Ochrophyta</taxon>
        <taxon>Bacillariophyta</taxon>
        <taxon>Mediophyceae</taxon>
        <taxon>Biddulphiophycidae</taxon>
        <taxon>Eupodiscales</taxon>
        <taxon>Odontellaceae</taxon>
        <taxon>Odontella</taxon>
    </lineage>
</organism>
<gene>
    <name evidence="1" type="ORF">OAUR00152_LOCUS18486</name>
</gene>
<dbReference type="AlphaFoldDB" id="A0A7S4J0A2"/>
<proteinExistence type="predicted"/>
<evidence type="ECO:0000313" key="1">
    <source>
        <dbReference type="EMBL" id="CAE2245425.1"/>
    </source>
</evidence>
<name>A0A7S4J0A2_9STRA</name>
<accession>A0A7S4J0A2</accession>